<feature type="domain" description="FPL" evidence="3">
    <location>
        <begin position="327"/>
        <end position="478"/>
    </location>
</feature>
<feature type="region of interest" description="Disordered" evidence="2">
    <location>
        <begin position="894"/>
        <end position="926"/>
    </location>
</feature>
<organism evidence="4 5">
    <name type="scientific">Porphyridium purpureum</name>
    <name type="common">Red alga</name>
    <name type="synonym">Porphyridium cruentum</name>
    <dbReference type="NCBI Taxonomy" id="35688"/>
    <lineage>
        <taxon>Eukaryota</taxon>
        <taxon>Rhodophyta</taxon>
        <taxon>Bangiophyceae</taxon>
        <taxon>Porphyridiales</taxon>
        <taxon>Porphyridiaceae</taxon>
        <taxon>Porphyridium</taxon>
    </lineage>
</organism>
<feature type="compositionally biased region" description="Low complexity" evidence="2">
    <location>
        <begin position="42"/>
        <end position="64"/>
    </location>
</feature>
<dbReference type="PANTHER" id="PTHR21481">
    <property type="entry name" value="PROTEIN CLEC16A"/>
    <property type="match status" value="1"/>
</dbReference>
<evidence type="ECO:0000313" key="4">
    <source>
        <dbReference type="EMBL" id="KAA8491981.1"/>
    </source>
</evidence>
<dbReference type="GO" id="GO:0016197">
    <property type="term" value="P:endosomal transport"/>
    <property type="evidence" value="ECO:0007669"/>
    <property type="project" value="TreeGrafter"/>
</dbReference>
<dbReference type="AlphaFoldDB" id="A0A5J4YKI2"/>
<dbReference type="EMBL" id="VRMN01000011">
    <property type="protein sequence ID" value="KAA8491981.1"/>
    <property type="molecule type" value="Genomic_DNA"/>
</dbReference>
<feature type="region of interest" description="Disordered" evidence="2">
    <location>
        <begin position="1"/>
        <end position="21"/>
    </location>
</feature>
<evidence type="ECO:0000313" key="5">
    <source>
        <dbReference type="Proteomes" id="UP000324585"/>
    </source>
</evidence>
<dbReference type="GO" id="GO:0006914">
    <property type="term" value="P:autophagy"/>
    <property type="evidence" value="ECO:0007669"/>
    <property type="project" value="UniProtKB-KW"/>
</dbReference>
<evidence type="ECO:0000256" key="1">
    <source>
        <dbReference type="ARBA" id="ARBA00023006"/>
    </source>
</evidence>
<reference evidence="5" key="1">
    <citation type="journal article" date="2019" name="Nat. Commun.">
        <title>Expansion of phycobilisome linker gene families in mesophilic red algae.</title>
        <authorList>
            <person name="Lee J."/>
            <person name="Kim D."/>
            <person name="Bhattacharya D."/>
            <person name="Yoon H.S."/>
        </authorList>
    </citation>
    <scope>NUCLEOTIDE SEQUENCE [LARGE SCALE GENOMIC DNA]</scope>
    <source>
        <strain evidence="5">CCMP 1328</strain>
    </source>
</reference>
<accession>A0A5J4YKI2</accession>
<feature type="compositionally biased region" description="Basic and acidic residues" evidence="2">
    <location>
        <begin position="218"/>
        <end position="228"/>
    </location>
</feature>
<feature type="region of interest" description="Disordered" evidence="2">
    <location>
        <begin position="1054"/>
        <end position="1075"/>
    </location>
</feature>
<feature type="compositionally biased region" description="Basic and acidic residues" evidence="2">
    <location>
        <begin position="133"/>
        <end position="145"/>
    </location>
</feature>
<dbReference type="Proteomes" id="UP000324585">
    <property type="component" value="Unassembled WGS sequence"/>
</dbReference>
<keyword evidence="1" id="KW-0072">Autophagy</keyword>
<dbReference type="OrthoDB" id="294052at2759"/>
<keyword evidence="5" id="KW-1185">Reference proteome</keyword>
<protein>
    <submittedName>
        <fullName evidence="4">Protein CLEC16A</fullName>
    </submittedName>
</protein>
<dbReference type="Pfam" id="PF09758">
    <property type="entry name" value="FPL"/>
    <property type="match status" value="1"/>
</dbReference>
<dbReference type="PANTHER" id="PTHR21481:SF0">
    <property type="entry name" value="PROTEIN CLEC16A"/>
    <property type="match status" value="1"/>
</dbReference>
<evidence type="ECO:0000256" key="2">
    <source>
        <dbReference type="SAM" id="MobiDB-lite"/>
    </source>
</evidence>
<gene>
    <name evidence="4" type="ORF">FVE85_8463</name>
</gene>
<feature type="region of interest" description="Disordered" evidence="2">
    <location>
        <begin position="42"/>
        <end position="171"/>
    </location>
</feature>
<dbReference type="GO" id="GO:0007034">
    <property type="term" value="P:vacuolar transport"/>
    <property type="evidence" value="ECO:0007669"/>
    <property type="project" value="TreeGrafter"/>
</dbReference>
<dbReference type="GO" id="GO:1901096">
    <property type="term" value="P:regulation of autophagosome maturation"/>
    <property type="evidence" value="ECO:0007669"/>
    <property type="project" value="TreeGrafter"/>
</dbReference>
<sequence>MSSSGQENMVPSAPVSGRPGLLERWVRSRTKLMDFFSLSAPSATGAAGGAADATAASSAKSGSAARRKEHALIRSRSKSHAEVVGRSASAPPSHLGSARNLFAAEAHDEPEDDGAQNGVSTVSYQDLVSPKHRTTERENGNREDTSSLQKRAKEAAAPNGSTSGSQVMDGHNHDRSVLEQVGATQTGTAASLAVNPQIENGLVAREFVSVPGKVHPGTADRVKGDEQRTGGYEDSVGDETARASESKAAEALQPLFTANEAVYLVQTMSKYTELAQRHPNLVPRTLAATEQRSRARREALNRSGGTGVLTSEDEVLFQAELAAIHALREFADLVVWADRHRAEELWAALELVEVMPTMAHCLVVGSRDVIVQVYQALAISIQSVTETSSLARLFHSYDVTTTAIMCEFEVSDEDILYLYLSCMKTIAQRLDVGTMELLRFFFNQETKEMPIYSYSLRFYDHEDGIVRTAVRNITLCIFRLPVPELHDLIVTQSEDKRHYFRRFARYVSSMASTTRKLYARYRLHVLGQDRASSESGVRAQVPTVAKTPATTAMSARANSSNPLPEDGKASGSGATVQGVHGGDSGSTSATDAAHAKEARRLRNLFYDHVSEISNLFEYANEIMRVSREKLAPCLGAILVDDFFRSIIGVVARKGPQCQGSPSTQAQVASAALIFSIALQRITDQLLSQVLALETLAPQGQQRSKMTFCQGLKVFTAICEDETSLLIALNCFVFLLRDRIVTLEDLYSQGLMMTSSSRGDLVFDVTNLKARSAEDGDGTEPSVSFEQLAGEGGQGEGLSRGRGHAALPTPGEHYKRDVHDYDESVGGCTVDSRAASRCSSRAHLNASMSVSNLYDFDPHDLLWMSSPHNSSSQLLKTASLNARLVQLPNLKLGRSLGAGESETPTPQRKQMLSTASPSGQEGATWISSTQSAAATTSGAADAEHLEDAPLEEVLYTLFFYSHKLKSIRVFANAAFLLFALASKGPLEIDFVNVAASIMNDISKRISTDLFDRDDVTDAMIHHVHDVFYRAAFLQADLSGFSVLLELSNMGLLDEDMDPDVRNPKSGESAQDVKRSEKADAGDAAVFDFNPYDAYAIVILMHLIDKLTAKADLMLAASPVRPQFGRAGARDGQRICSVSHLRDVFQVGVSVSVQQKEKNLLNVFALANTYQYGRFDD</sequence>
<feature type="compositionally biased region" description="Basic residues" evidence="2">
    <location>
        <begin position="65"/>
        <end position="78"/>
    </location>
</feature>
<dbReference type="GO" id="GO:0005794">
    <property type="term" value="C:Golgi apparatus"/>
    <property type="evidence" value="ECO:0007669"/>
    <property type="project" value="TreeGrafter"/>
</dbReference>
<dbReference type="InterPro" id="IPR019155">
    <property type="entry name" value="CLEC16A/TT9_N"/>
</dbReference>
<feature type="compositionally biased region" description="Basic and acidic residues" evidence="2">
    <location>
        <begin position="1057"/>
        <end position="1075"/>
    </location>
</feature>
<feature type="region of interest" description="Disordered" evidence="2">
    <location>
        <begin position="214"/>
        <end position="241"/>
    </location>
</feature>
<comment type="caution">
    <text evidence="4">The sequence shown here is derived from an EMBL/GenBank/DDBJ whole genome shotgun (WGS) entry which is preliminary data.</text>
</comment>
<proteinExistence type="predicted"/>
<feature type="compositionally biased region" description="Polar residues" evidence="2">
    <location>
        <begin position="117"/>
        <end position="126"/>
    </location>
</feature>
<feature type="compositionally biased region" description="Polar residues" evidence="2">
    <location>
        <begin position="901"/>
        <end position="920"/>
    </location>
</feature>
<dbReference type="GO" id="GO:0005770">
    <property type="term" value="C:late endosome"/>
    <property type="evidence" value="ECO:0007669"/>
    <property type="project" value="TreeGrafter"/>
</dbReference>
<evidence type="ECO:0000259" key="3">
    <source>
        <dbReference type="Pfam" id="PF09758"/>
    </source>
</evidence>
<feature type="compositionally biased region" description="Low complexity" evidence="2">
    <location>
        <begin position="539"/>
        <end position="552"/>
    </location>
</feature>
<feature type="region of interest" description="Disordered" evidence="2">
    <location>
        <begin position="537"/>
        <end position="593"/>
    </location>
</feature>
<name>A0A5J4YKI2_PORPP</name>
<dbReference type="InterPro" id="IPR039272">
    <property type="entry name" value="CLEC16A/TT9"/>
</dbReference>